<gene>
    <name evidence="2" type="ORF">DERYTH_LOCUS11957</name>
</gene>
<organism evidence="2 3">
    <name type="scientific">Dentiscutata erythropus</name>
    <dbReference type="NCBI Taxonomy" id="1348616"/>
    <lineage>
        <taxon>Eukaryota</taxon>
        <taxon>Fungi</taxon>
        <taxon>Fungi incertae sedis</taxon>
        <taxon>Mucoromycota</taxon>
        <taxon>Glomeromycotina</taxon>
        <taxon>Glomeromycetes</taxon>
        <taxon>Diversisporales</taxon>
        <taxon>Gigasporaceae</taxon>
        <taxon>Dentiscutata</taxon>
    </lineage>
</organism>
<protein>
    <submittedName>
        <fullName evidence="2">9595_t:CDS:1</fullName>
    </submittedName>
</protein>
<dbReference type="AlphaFoldDB" id="A0A9N9EKE4"/>
<comment type="caution">
    <text evidence="2">The sequence shown here is derived from an EMBL/GenBank/DDBJ whole genome shotgun (WGS) entry which is preliminary data.</text>
</comment>
<feature type="compositionally biased region" description="Basic and acidic residues" evidence="1">
    <location>
        <begin position="1"/>
        <end position="24"/>
    </location>
</feature>
<keyword evidence="3" id="KW-1185">Reference proteome</keyword>
<evidence type="ECO:0000256" key="1">
    <source>
        <dbReference type="SAM" id="MobiDB-lite"/>
    </source>
</evidence>
<reference evidence="2" key="1">
    <citation type="submission" date="2021-06" db="EMBL/GenBank/DDBJ databases">
        <authorList>
            <person name="Kallberg Y."/>
            <person name="Tangrot J."/>
            <person name="Rosling A."/>
        </authorList>
    </citation>
    <scope>NUCLEOTIDE SEQUENCE</scope>
    <source>
        <strain evidence="2">MA453B</strain>
    </source>
</reference>
<name>A0A9N9EKE4_9GLOM</name>
<sequence>METKSTLRQYRNREKKSPEKHRECLSNNQNRRLKSKAEETAEEHEEWLARDRE</sequence>
<accession>A0A9N9EKE4</accession>
<proteinExistence type="predicted"/>
<dbReference type="EMBL" id="CAJVPY010007634">
    <property type="protein sequence ID" value="CAG8683577.1"/>
    <property type="molecule type" value="Genomic_DNA"/>
</dbReference>
<feature type="region of interest" description="Disordered" evidence="1">
    <location>
        <begin position="1"/>
        <end position="53"/>
    </location>
</feature>
<evidence type="ECO:0000313" key="3">
    <source>
        <dbReference type="Proteomes" id="UP000789405"/>
    </source>
</evidence>
<evidence type="ECO:0000313" key="2">
    <source>
        <dbReference type="EMBL" id="CAG8683577.1"/>
    </source>
</evidence>
<dbReference type="Proteomes" id="UP000789405">
    <property type="component" value="Unassembled WGS sequence"/>
</dbReference>